<feature type="transmembrane region" description="Helical" evidence="1">
    <location>
        <begin position="16"/>
        <end position="35"/>
    </location>
</feature>
<keyword evidence="3" id="KW-1185">Reference proteome</keyword>
<reference evidence="2 3" key="1">
    <citation type="journal article" date="2015" name="PLoS Pathog.">
        <title>Leptomonas seymouri: Adaptations to the Dixenous Life Cycle Analyzed by Genome Sequencing, Transcriptome Profiling and Co-infection with Leishmania donovani.</title>
        <authorList>
            <person name="Kraeva N."/>
            <person name="Butenko A."/>
            <person name="Hlavacova J."/>
            <person name="Kostygov A."/>
            <person name="Myskova J."/>
            <person name="Grybchuk D."/>
            <person name="Lestinova T."/>
            <person name="Votypka J."/>
            <person name="Volf P."/>
            <person name="Opperdoes F."/>
            <person name="Flegontov P."/>
            <person name="Lukes J."/>
            <person name="Yurchenko V."/>
        </authorList>
    </citation>
    <scope>NUCLEOTIDE SEQUENCE [LARGE SCALE GENOMIC DNA]</scope>
    <source>
        <strain evidence="2 3">ATCC 30220</strain>
    </source>
</reference>
<feature type="transmembrane region" description="Helical" evidence="1">
    <location>
        <begin position="178"/>
        <end position="197"/>
    </location>
</feature>
<feature type="transmembrane region" description="Helical" evidence="1">
    <location>
        <begin position="153"/>
        <end position="171"/>
    </location>
</feature>
<keyword evidence="1" id="KW-0472">Membrane</keyword>
<keyword evidence="1" id="KW-0812">Transmembrane</keyword>
<dbReference type="EMBL" id="LJSK01000337">
    <property type="protein sequence ID" value="KPI83690.1"/>
    <property type="molecule type" value="Genomic_DNA"/>
</dbReference>
<dbReference type="OrthoDB" id="348976at2759"/>
<comment type="caution">
    <text evidence="2">The sequence shown here is derived from an EMBL/GenBank/DDBJ whole genome shotgun (WGS) entry which is preliminary data.</text>
</comment>
<dbReference type="AlphaFoldDB" id="A0A0N1HU78"/>
<dbReference type="VEuPathDB" id="TriTrypDB:Lsey_0337_0010"/>
<evidence type="ECO:0000256" key="1">
    <source>
        <dbReference type="SAM" id="Phobius"/>
    </source>
</evidence>
<dbReference type="Proteomes" id="UP000038009">
    <property type="component" value="Unassembled WGS sequence"/>
</dbReference>
<protein>
    <submittedName>
        <fullName evidence="2">Uncharacterized protein</fullName>
    </submittedName>
</protein>
<evidence type="ECO:0000313" key="2">
    <source>
        <dbReference type="EMBL" id="KPI83690.1"/>
    </source>
</evidence>
<proteinExistence type="predicted"/>
<evidence type="ECO:0000313" key="3">
    <source>
        <dbReference type="Proteomes" id="UP000038009"/>
    </source>
</evidence>
<feature type="transmembrane region" description="Helical" evidence="1">
    <location>
        <begin position="203"/>
        <end position="225"/>
    </location>
</feature>
<gene>
    <name evidence="2" type="ORF">ABL78_7258</name>
</gene>
<name>A0A0N1HU78_LEPSE</name>
<accession>A0A0N1HU78</accession>
<sequence length="226" mass="24751">MGRCRWVLRTVRRRHTTAALFSVMLVGLYLALRGLGVDPTARAMMWVALFLVVPSFQQPQARQEDRRVAPAAADVELPQHGADAVEVRFPADFVAARLSAEGGSWHAQHLPGMLYAGVYMIQLHPFFTVRNAIVSHTLDDVSTVDARNYAVEGGLLVLLCCAATAPLLPVFRFRLMGCYVGVLSSAMSLSAVAWMLVHPVESFQVLPALLWCFPSFLLATLSVALS</sequence>
<keyword evidence="1" id="KW-1133">Transmembrane helix</keyword>
<organism evidence="2 3">
    <name type="scientific">Leptomonas seymouri</name>
    <dbReference type="NCBI Taxonomy" id="5684"/>
    <lineage>
        <taxon>Eukaryota</taxon>
        <taxon>Discoba</taxon>
        <taxon>Euglenozoa</taxon>
        <taxon>Kinetoplastea</taxon>
        <taxon>Metakinetoplastina</taxon>
        <taxon>Trypanosomatida</taxon>
        <taxon>Trypanosomatidae</taxon>
        <taxon>Leishmaniinae</taxon>
        <taxon>Leptomonas</taxon>
    </lineage>
</organism>